<accession>A0A953M2J1</accession>
<sequence>MRPVIGITVDMHENFLRLRQEYVSAVVRAGGVPLLLPPVGEEIPRSAEAMDGLLLTGGADIPPEEYGERVMVPHECLTLARGERVAYEKVLLKEIVRRGKPVLGICFGMQLINVAFGGTLFQDISAQMPHSLDHRQSPHLLSLSPLPGGIDLAARCGASTVAVNSFHHQAVKEVGKGLEVFARAEDGVVEGVFCKHSPFFVGVQWHPERGVDGKGSPDAFWLAPPNCDTLSLAIFELFIQAAGGR</sequence>
<evidence type="ECO:0000313" key="2">
    <source>
        <dbReference type="Proteomes" id="UP000705867"/>
    </source>
</evidence>
<dbReference type="Pfam" id="PF07722">
    <property type="entry name" value="Peptidase_C26"/>
    <property type="match status" value="1"/>
</dbReference>
<dbReference type="AlphaFoldDB" id="A0A953M2J1"/>
<evidence type="ECO:0000313" key="1">
    <source>
        <dbReference type="EMBL" id="MBZ0157772.1"/>
    </source>
</evidence>
<dbReference type="GO" id="GO:0005829">
    <property type="term" value="C:cytosol"/>
    <property type="evidence" value="ECO:0007669"/>
    <property type="project" value="TreeGrafter"/>
</dbReference>
<organism evidence="1 2">
    <name type="scientific">Candidatus Nitrobium versatile</name>
    <dbReference type="NCBI Taxonomy" id="2884831"/>
    <lineage>
        <taxon>Bacteria</taxon>
        <taxon>Pseudomonadati</taxon>
        <taxon>Nitrospirota</taxon>
        <taxon>Nitrospiria</taxon>
        <taxon>Nitrospirales</taxon>
        <taxon>Nitrospiraceae</taxon>
        <taxon>Candidatus Nitrobium</taxon>
    </lineage>
</organism>
<dbReference type="InterPro" id="IPR044668">
    <property type="entry name" value="PuuD-like"/>
</dbReference>
<protein>
    <submittedName>
        <fullName evidence="1">Gamma-glutamyl-gamma-aminobutyrate hydrolase family protein</fullName>
    </submittedName>
</protein>
<dbReference type="EMBL" id="JAIOIV010000127">
    <property type="protein sequence ID" value="MBZ0157772.1"/>
    <property type="molecule type" value="Genomic_DNA"/>
</dbReference>
<reference evidence="1" key="1">
    <citation type="journal article" date="2021" name="bioRxiv">
        <title>Unraveling nitrogen, sulfur and carbon metabolic pathways and microbial community transcriptional responses to substrate deprivation and toxicity stresses in a bioreactor mimicking anoxic brackish coastal sediment conditions.</title>
        <authorList>
            <person name="Martins P.D."/>
            <person name="Echeveste M.J."/>
            <person name="Arshad A."/>
            <person name="Kurth J."/>
            <person name="Ouboter H."/>
            <person name="Jetten M.S.M."/>
            <person name="Welte C.U."/>
        </authorList>
    </citation>
    <scope>NUCLEOTIDE SEQUENCE</scope>
    <source>
        <strain evidence="1">MAG_39</strain>
    </source>
</reference>
<dbReference type="GO" id="GO:0033969">
    <property type="term" value="F:gamma-glutamyl-gamma-aminobutyrate hydrolase activity"/>
    <property type="evidence" value="ECO:0007669"/>
    <property type="project" value="TreeGrafter"/>
</dbReference>
<name>A0A953M2J1_9BACT</name>
<dbReference type="CDD" id="cd01745">
    <property type="entry name" value="GATase1_2"/>
    <property type="match status" value="1"/>
</dbReference>
<dbReference type="PANTHER" id="PTHR43235:SF1">
    <property type="entry name" value="GLUTAMINE AMIDOTRANSFERASE PB2B2.05-RELATED"/>
    <property type="match status" value="1"/>
</dbReference>
<dbReference type="GO" id="GO:0006598">
    <property type="term" value="P:polyamine catabolic process"/>
    <property type="evidence" value="ECO:0007669"/>
    <property type="project" value="TreeGrafter"/>
</dbReference>
<keyword evidence="1" id="KW-0378">Hydrolase</keyword>
<dbReference type="PANTHER" id="PTHR43235">
    <property type="entry name" value="GLUTAMINE AMIDOTRANSFERASE PB2B2.05-RELATED"/>
    <property type="match status" value="1"/>
</dbReference>
<gene>
    <name evidence="1" type="ORF">K8I29_16370</name>
</gene>
<dbReference type="Proteomes" id="UP000705867">
    <property type="component" value="Unassembled WGS sequence"/>
</dbReference>
<dbReference type="InterPro" id="IPR029062">
    <property type="entry name" value="Class_I_gatase-like"/>
</dbReference>
<dbReference type="SUPFAM" id="SSF52317">
    <property type="entry name" value="Class I glutamine amidotransferase-like"/>
    <property type="match status" value="1"/>
</dbReference>
<dbReference type="PROSITE" id="PS51273">
    <property type="entry name" value="GATASE_TYPE_1"/>
    <property type="match status" value="1"/>
</dbReference>
<reference evidence="1" key="2">
    <citation type="submission" date="2021-08" db="EMBL/GenBank/DDBJ databases">
        <authorList>
            <person name="Dalcin Martins P."/>
        </authorList>
    </citation>
    <scope>NUCLEOTIDE SEQUENCE</scope>
    <source>
        <strain evidence="1">MAG_39</strain>
    </source>
</reference>
<comment type="caution">
    <text evidence="1">The sequence shown here is derived from an EMBL/GenBank/DDBJ whole genome shotgun (WGS) entry which is preliminary data.</text>
</comment>
<dbReference type="Gene3D" id="3.40.50.880">
    <property type="match status" value="1"/>
</dbReference>
<proteinExistence type="predicted"/>
<dbReference type="InterPro" id="IPR011697">
    <property type="entry name" value="Peptidase_C26"/>
</dbReference>